<reference evidence="2 3" key="1">
    <citation type="submission" date="2018-09" db="EMBL/GenBank/DDBJ databases">
        <title>Paenibacillus SK2017-BO5.</title>
        <authorList>
            <person name="Piskunova J.V."/>
            <person name="Dubiley S.A."/>
            <person name="Severinov K.V."/>
        </authorList>
    </citation>
    <scope>NUCLEOTIDE SEQUENCE [LARGE SCALE GENOMIC DNA]</scope>
    <source>
        <strain evidence="2 3">BO5</strain>
    </source>
</reference>
<dbReference type="PANTHER" id="PTHR36444:SF2">
    <property type="entry name" value="TRANSCRIPTIONAL REGULATOR PROTEIN YOBU-RELATED"/>
    <property type="match status" value="1"/>
</dbReference>
<dbReference type="AlphaFoldDB" id="A0A3A3GED3"/>
<dbReference type="InterPro" id="IPR010499">
    <property type="entry name" value="AraC_E-bd"/>
</dbReference>
<organism evidence="2 3">
    <name type="scientific">Paenibacillus thiaminolyticus</name>
    <name type="common">Bacillus thiaminolyticus</name>
    <dbReference type="NCBI Taxonomy" id="49283"/>
    <lineage>
        <taxon>Bacteria</taxon>
        <taxon>Bacillati</taxon>
        <taxon>Bacillota</taxon>
        <taxon>Bacilli</taxon>
        <taxon>Bacillales</taxon>
        <taxon>Paenibacillaceae</taxon>
        <taxon>Paenibacillus</taxon>
    </lineage>
</organism>
<gene>
    <name evidence="2" type="ORF">DQX05_19385</name>
</gene>
<evidence type="ECO:0000313" key="2">
    <source>
        <dbReference type="EMBL" id="RJG22018.1"/>
    </source>
</evidence>
<protein>
    <submittedName>
        <fullName evidence="2">Transcriptional regulator</fullName>
    </submittedName>
</protein>
<evidence type="ECO:0000259" key="1">
    <source>
        <dbReference type="SMART" id="SM00871"/>
    </source>
</evidence>
<dbReference type="InterPro" id="IPR011256">
    <property type="entry name" value="Reg_factor_effector_dom_sf"/>
</dbReference>
<dbReference type="SMART" id="SM00871">
    <property type="entry name" value="AraC_E_bind"/>
    <property type="match status" value="1"/>
</dbReference>
<dbReference type="Gene3D" id="3.20.80.10">
    <property type="entry name" value="Regulatory factor, effector binding domain"/>
    <property type="match status" value="1"/>
</dbReference>
<dbReference type="OrthoDB" id="9801008at2"/>
<feature type="domain" description="AraC effector-binding" evidence="1">
    <location>
        <begin position="98"/>
        <end position="257"/>
    </location>
</feature>
<sequence length="257" mass="28596">MEQTLQRECQSCGMPLHSEEQLGTDKDNNRVLDYCIYCYEGGAFKQPDMTMEEMVEVCVPFVVENGMEEQAARTMLNNYLPTLKRWADQAGTAIPELQTVKIVERGEMMLAGISARTSNMREYTPEAVIPQMWDQFWKEGLLDRIPNAAEPGVVYGCYHDYENGAAGEYSMLIGTSVITDAALPEGIATVTVPAAKYAVFTTERGPVAKVVPEAWAAIWKWAASSGGTRTFTGDFERYDERSANPDDAQVDIYIAVQ</sequence>
<comment type="caution">
    <text evidence="2">The sequence shown here is derived from an EMBL/GenBank/DDBJ whole genome shotgun (WGS) entry which is preliminary data.</text>
</comment>
<proteinExistence type="predicted"/>
<dbReference type="EMBL" id="QYZD01000019">
    <property type="protein sequence ID" value="RJG22018.1"/>
    <property type="molecule type" value="Genomic_DNA"/>
</dbReference>
<name>A0A3A3GED3_PANTH</name>
<dbReference type="RefSeq" id="WP_119795134.1">
    <property type="nucleotide sequence ID" value="NZ_QYZD01000019.1"/>
</dbReference>
<dbReference type="PANTHER" id="PTHR36444">
    <property type="entry name" value="TRANSCRIPTIONAL REGULATOR PROTEIN YOBU-RELATED"/>
    <property type="match status" value="1"/>
</dbReference>
<dbReference type="SUPFAM" id="SSF55136">
    <property type="entry name" value="Probable bacterial effector-binding domain"/>
    <property type="match status" value="1"/>
</dbReference>
<dbReference type="InterPro" id="IPR053182">
    <property type="entry name" value="YobU-like_regulator"/>
</dbReference>
<dbReference type="Pfam" id="PF14526">
    <property type="entry name" value="Cass2"/>
    <property type="match status" value="1"/>
</dbReference>
<accession>A0A3A3GED3</accession>
<dbReference type="Proteomes" id="UP000266177">
    <property type="component" value="Unassembled WGS sequence"/>
</dbReference>
<evidence type="ECO:0000313" key="3">
    <source>
        <dbReference type="Proteomes" id="UP000266177"/>
    </source>
</evidence>
<dbReference type="Pfam" id="PF12674">
    <property type="entry name" value="Zn_ribbon_2"/>
    <property type="match status" value="1"/>
</dbReference>
<dbReference type="InterPro" id="IPR029441">
    <property type="entry name" value="Cass2"/>
</dbReference>
<dbReference type="InterPro" id="IPR025868">
    <property type="entry name" value="Zn_ribbon_dom_put"/>
</dbReference>